<dbReference type="GO" id="GO:0004407">
    <property type="term" value="F:histone deacetylase activity"/>
    <property type="evidence" value="ECO:0007669"/>
    <property type="project" value="TreeGrafter"/>
</dbReference>
<dbReference type="EMBL" id="CP007141">
    <property type="protein sequence ID" value="AJC73299.1"/>
    <property type="molecule type" value="Genomic_DNA"/>
</dbReference>
<evidence type="ECO:0000313" key="7">
    <source>
        <dbReference type="EMBL" id="AJC73299.1"/>
    </source>
</evidence>
<dbReference type="InterPro" id="IPR037138">
    <property type="entry name" value="His_deacetylse_dom_sf"/>
</dbReference>
<dbReference type="RefSeq" id="WP_031503848.1">
    <property type="nucleotide sequence ID" value="NC_022795.1"/>
</dbReference>
<dbReference type="PANTHER" id="PTHR10625">
    <property type="entry name" value="HISTONE DEACETYLASE HDAC1-RELATED"/>
    <property type="match status" value="1"/>
</dbReference>
<proteinExistence type="inferred from homology"/>
<comment type="cofactor">
    <cofactor evidence="1">
        <name>Zn(2+)</name>
        <dbReference type="ChEBI" id="CHEBI:29105"/>
    </cofactor>
</comment>
<gene>
    <name evidence="7" type="ORF">AJ81_02735</name>
</gene>
<dbReference type="GO" id="GO:0040029">
    <property type="term" value="P:epigenetic regulation of gene expression"/>
    <property type="evidence" value="ECO:0007669"/>
    <property type="project" value="TreeGrafter"/>
</dbReference>
<dbReference type="InterPro" id="IPR023696">
    <property type="entry name" value="Ureohydrolase_dom_sf"/>
</dbReference>
<dbReference type="GO" id="GO:0046872">
    <property type="term" value="F:metal ion binding"/>
    <property type="evidence" value="ECO:0007669"/>
    <property type="project" value="UniProtKB-KW"/>
</dbReference>
<evidence type="ECO:0000256" key="4">
    <source>
        <dbReference type="ARBA" id="ARBA00022801"/>
    </source>
</evidence>
<dbReference type="Gene3D" id="3.40.800.20">
    <property type="entry name" value="Histone deacetylase domain"/>
    <property type="match status" value="1"/>
</dbReference>
<dbReference type="AlphaFoldDB" id="A0A0X1KQ01"/>
<dbReference type="SUPFAM" id="SSF52768">
    <property type="entry name" value="Arginase/deacetylase"/>
    <property type="match status" value="1"/>
</dbReference>
<organism evidence="7 8">
    <name type="scientific">Pseudothermotoga hypogea DSM 11164 = NBRC 106472</name>
    <dbReference type="NCBI Taxonomy" id="1123384"/>
    <lineage>
        <taxon>Bacteria</taxon>
        <taxon>Thermotogati</taxon>
        <taxon>Thermotogota</taxon>
        <taxon>Thermotogae</taxon>
        <taxon>Thermotogales</taxon>
        <taxon>Thermotogaceae</taxon>
        <taxon>Pseudothermotoga</taxon>
    </lineage>
</organism>
<dbReference type="PaxDb" id="1123384-AJ81_02735"/>
<dbReference type="PATRIC" id="fig|1123384.7.peg.539"/>
<sequence length="322" mass="35988">MKIVYDPKHVLHRPTKEIDRGKFIENPEKPERIEAIKDALIMNGFDNIHSPNSFPMSYVYLVHDERYVKWLKNKCVSLEPDEEYITELFGYDLCFDTGTPISNWTFDAAKRAVDVTLTAASLLSGRTNLVYALVRPPGHHATRGACGGYCYFNNAAVAAMYFLSRGNADGVAILDLDFHHGNGTQDIFYETDEVLYVSIHGDPDIFYPWVSGRESETGQGPGEGFNINLPLPPKSDWRKYSEALEQALREIRNYYPDVLIVSLGFDTHADDPVGGFSLKDDDYGLMGKAISKLKIPTLVVQEGGYNPRANASAAVKFFSALV</sequence>
<accession>A0A0X1KQ01</accession>
<dbReference type="InterPro" id="IPR000286">
    <property type="entry name" value="HDACs"/>
</dbReference>
<comment type="similarity">
    <text evidence="2">Belongs to the histone deacetylase family.</text>
</comment>
<keyword evidence="5" id="KW-0862">Zinc</keyword>
<dbReference type="PRINTS" id="PR01270">
    <property type="entry name" value="HDASUPER"/>
</dbReference>
<keyword evidence="3" id="KW-0479">Metal-binding</keyword>
<dbReference type="Proteomes" id="UP000077469">
    <property type="component" value="Chromosome"/>
</dbReference>
<evidence type="ECO:0000256" key="3">
    <source>
        <dbReference type="ARBA" id="ARBA00022723"/>
    </source>
</evidence>
<dbReference type="KEGG" id="phy:AJ81_02735"/>
<evidence type="ECO:0000259" key="6">
    <source>
        <dbReference type="Pfam" id="PF00850"/>
    </source>
</evidence>
<dbReference type="OrthoDB" id="9808367at2"/>
<keyword evidence="4" id="KW-0378">Hydrolase</keyword>
<evidence type="ECO:0000256" key="1">
    <source>
        <dbReference type="ARBA" id="ARBA00001947"/>
    </source>
</evidence>
<dbReference type="PANTHER" id="PTHR10625:SF17">
    <property type="entry name" value="HISTONE DEACETYLASE 8"/>
    <property type="match status" value="1"/>
</dbReference>
<keyword evidence="8" id="KW-1185">Reference proteome</keyword>
<feature type="domain" description="Histone deacetylase" evidence="6">
    <location>
        <begin position="27"/>
        <end position="320"/>
    </location>
</feature>
<reference evidence="7 8" key="1">
    <citation type="submission" date="2014-01" db="EMBL/GenBank/DDBJ databases">
        <title>Genome sequencing of Thermotog hypogea.</title>
        <authorList>
            <person name="Zhang X."/>
            <person name="Alvare G."/>
            <person name="Fristensky B."/>
            <person name="Chen L."/>
            <person name="Suen T."/>
            <person name="Chen Q."/>
            <person name="Ma K."/>
        </authorList>
    </citation>
    <scope>NUCLEOTIDE SEQUENCE [LARGE SCALE GENOMIC DNA]</scope>
    <source>
        <strain evidence="7 8">DSM 11164</strain>
    </source>
</reference>
<evidence type="ECO:0000256" key="2">
    <source>
        <dbReference type="ARBA" id="ARBA00005947"/>
    </source>
</evidence>
<dbReference type="InterPro" id="IPR023801">
    <property type="entry name" value="His_deacetylse_dom"/>
</dbReference>
<dbReference type="GO" id="GO:0016787">
    <property type="term" value="F:hydrolase activity"/>
    <property type="evidence" value="ECO:0007669"/>
    <property type="project" value="UniProtKB-KW"/>
</dbReference>
<dbReference type="CDD" id="cd10001">
    <property type="entry name" value="HDAC_classII_APAH"/>
    <property type="match status" value="1"/>
</dbReference>
<dbReference type="STRING" id="1123384.AJ81_02735"/>
<protein>
    <submittedName>
        <fullName evidence="7">Histone deacetylase</fullName>
    </submittedName>
</protein>
<evidence type="ECO:0000256" key="5">
    <source>
        <dbReference type="ARBA" id="ARBA00022833"/>
    </source>
</evidence>
<dbReference type="Pfam" id="PF00850">
    <property type="entry name" value="Hist_deacetyl"/>
    <property type="match status" value="1"/>
</dbReference>
<name>A0A0X1KQ01_9THEM</name>
<evidence type="ECO:0000313" key="8">
    <source>
        <dbReference type="Proteomes" id="UP000077469"/>
    </source>
</evidence>